<evidence type="ECO:0000313" key="3">
    <source>
        <dbReference type="Proteomes" id="UP000287033"/>
    </source>
</evidence>
<reference evidence="2 3" key="1">
    <citation type="journal article" date="2018" name="Nat. Ecol. Evol.">
        <title>Shark genomes provide insights into elasmobranch evolution and the origin of vertebrates.</title>
        <authorList>
            <person name="Hara Y"/>
            <person name="Yamaguchi K"/>
            <person name="Onimaru K"/>
            <person name="Kadota M"/>
            <person name="Koyanagi M"/>
            <person name="Keeley SD"/>
            <person name="Tatsumi K"/>
            <person name="Tanaka K"/>
            <person name="Motone F"/>
            <person name="Kageyama Y"/>
            <person name="Nozu R"/>
            <person name="Adachi N"/>
            <person name="Nishimura O"/>
            <person name="Nakagawa R"/>
            <person name="Tanegashima C"/>
            <person name="Kiyatake I"/>
            <person name="Matsumoto R"/>
            <person name="Murakumo K"/>
            <person name="Nishida K"/>
            <person name="Terakita A"/>
            <person name="Kuratani S"/>
            <person name="Sato K"/>
            <person name="Hyodo S Kuraku.S."/>
        </authorList>
    </citation>
    <scope>NUCLEOTIDE SEQUENCE [LARGE SCALE GENOMIC DNA]</scope>
</reference>
<protein>
    <recommendedName>
        <fullName evidence="1">Target of Nesh-SH3/FNDC1 C-terminal domain-containing protein</fullName>
    </recommendedName>
</protein>
<keyword evidence="3" id="KW-1185">Reference proteome</keyword>
<accession>A0A401S1F7</accession>
<dbReference type="PANTHER" id="PTHR23197:SF8">
    <property type="entry name" value="FIBRONECTIN TYPE III DOMAIN-CONTAINING PROTEIN 1"/>
    <property type="match status" value="1"/>
</dbReference>
<proteinExistence type="predicted"/>
<comment type="caution">
    <text evidence="2">The sequence shown here is derived from an EMBL/GenBank/DDBJ whole genome shotgun (WGS) entry which is preliminary data.</text>
</comment>
<dbReference type="OMA" id="THEYPES"/>
<evidence type="ECO:0000259" key="1">
    <source>
        <dbReference type="Pfam" id="PF21731"/>
    </source>
</evidence>
<feature type="domain" description="Target of Nesh-SH3/FNDC1 C-terminal" evidence="1">
    <location>
        <begin position="168"/>
        <end position="297"/>
    </location>
</feature>
<dbReference type="Proteomes" id="UP000287033">
    <property type="component" value="Unassembled WGS sequence"/>
</dbReference>
<dbReference type="STRING" id="137246.A0A401S1F7"/>
<dbReference type="Pfam" id="PF21731">
    <property type="entry name" value="TARSH_C"/>
    <property type="match status" value="1"/>
</dbReference>
<dbReference type="InterPro" id="IPR049109">
    <property type="entry name" value="TARSH/FNDC1_C"/>
</dbReference>
<dbReference type="AlphaFoldDB" id="A0A401S1F7"/>
<evidence type="ECO:0000313" key="2">
    <source>
        <dbReference type="EMBL" id="GCC24241.1"/>
    </source>
</evidence>
<sequence>MIGVEECVVPLRGFQLVTTALPIIADPPTKKEHTIRPFHMIPQSEFDVAGKKRFVATHVDYISKDPTAPCSLTEALEHFQVDSLVDIIPKDLKDNTLPPEQAPRNITIVAVEGCHSFVILDWAKPLKNEFVTAKNPYGYGPISEALSFVTESDDPQIIVRPPGGEPIWIPYTFKFEPSSSECTGKQYVKRTWYRKFVGVILCNSLRYKIFLSEGLRDMFYSIADAWGKGEDHCQFVDSFLEGRTGTHEYPESLPIIPGYYRSYRQEPVTFGLIGGFGKFGGTSNYYVGWYECGVPIPGKW</sequence>
<dbReference type="PANTHER" id="PTHR23197">
    <property type="entry name" value="TARSH-RELATED FIBRONECTIN DOMAIN-CONTAINING"/>
    <property type="match status" value="1"/>
</dbReference>
<dbReference type="EMBL" id="BEZZ01000051">
    <property type="protein sequence ID" value="GCC24241.1"/>
    <property type="molecule type" value="Genomic_DNA"/>
</dbReference>
<dbReference type="OrthoDB" id="6129306at2759"/>
<gene>
    <name evidence="2" type="ORF">chiPu_0002641</name>
</gene>
<name>A0A401S1F7_CHIPU</name>
<organism evidence="2 3">
    <name type="scientific">Chiloscyllium punctatum</name>
    <name type="common">Brownbanded bambooshark</name>
    <name type="synonym">Hemiscyllium punctatum</name>
    <dbReference type="NCBI Taxonomy" id="137246"/>
    <lineage>
        <taxon>Eukaryota</taxon>
        <taxon>Metazoa</taxon>
        <taxon>Chordata</taxon>
        <taxon>Craniata</taxon>
        <taxon>Vertebrata</taxon>
        <taxon>Chondrichthyes</taxon>
        <taxon>Elasmobranchii</taxon>
        <taxon>Galeomorphii</taxon>
        <taxon>Galeoidea</taxon>
        <taxon>Orectolobiformes</taxon>
        <taxon>Hemiscylliidae</taxon>
        <taxon>Chiloscyllium</taxon>
    </lineage>
</organism>